<dbReference type="Proteomes" id="UP000007110">
    <property type="component" value="Unassembled WGS sequence"/>
</dbReference>
<dbReference type="SUPFAM" id="SSF88697">
    <property type="entry name" value="PUA domain-like"/>
    <property type="match status" value="1"/>
</dbReference>
<proteinExistence type="predicted"/>
<dbReference type="GeneID" id="115924973"/>
<dbReference type="PROSITE" id="PS51015">
    <property type="entry name" value="YDG"/>
    <property type="match status" value="1"/>
</dbReference>
<evidence type="ECO:0000313" key="5">
    <source>
        <dbReference type="EnsemblMetazoa" id="XP_030843894"/>
    </source>
</evidence>
<feature type="compositionally biased region" description="Low complexity" evidence="3">
    <location>
        <begin position="326"/>
        <end position="337"/>
    </location>
</feature>
<dbReference type="InterPro" id="IPR015947">
    <property type="entry name" value="PUA-like_sf"/>
</dbReference>
<dbReference type="OMA" id="WFETRME"/>
<dbReference type="PANTHER" id="PTHR14140:SF27">
    <property type="entry name" value="OS04G0289800 PROTEIN"/>
    <property type="match status" value="1"/>
</dbReference>
<dbReference type="InterPro" id="IPR003105">
    <property type="entry name" value="SRA_YDG"/>
</dbReference>
<dbReference type="InParanoid" id="A0A7M7T026"/>
<organism evidence="5 6">
    <name type="scientific">Strongylocentrotus purpuratus</name>
    <name type="common">Purple sea urchin</name>
    <dbReference type="NCBI Taxonomy" id="7668"/>
    <lineage>
        <taxon>Eukaryota</taxon>
        <taxon>Metazoa</taxon>
        <taxon>Echinodermata</taxon>
        <taxon>Eleutherozoa</taxon>
        <taxon>Echinozoa</taxon>
        <taxon>Echinoidea</taxon>
        <taxon>Euechinoidea</taxon>
        <taxon>Echinacea</taxon>
        <taxon>Camarodonta</taxon>
        <taxon>Echinidea</taxon>
        <taxon>Strongylocentrotidae</taxon>
        <taxon>Strongylocentrotus</taxon>
    </lineage>
</organism>
<keyword evidence="1 2" id="KW-0539">Nucleus</keyword>
<dbReference type="OrthoDB" id="2270193at2759"/>
<feature type="region of interest" description="Disordered" evidence="3">
    <location>
        <begin position="34"/>
        <end position="90"/>
    </location>
</feature>
<accession>A0A7M7T026</accession>
<dbReference type="GO" id="GO:0016567">
    <property type="term" value="P:protein ubiquitination"/>
    <property type="evidence" value="ECO:0000318"/>
    <property type="project" value="GO_Central"/>
</dbReference>
<evidence type="ECO:0000313" key="6">
    <source>
        <dbReference type="Proteomes" id="UP000007110"/>
    </source>
</evidence>
<evidence type="ECO:0000259" key="4">
    <source>
        <dbReference type="PROSITE" id="PS51015"/>
    </source>
</evidence>
<comment type="subcellular location">
    <subcellularLocation>
        <location evidence="2">Nucleus</location>
    </subcellularLocation>
</comment>
<dbReference type="KEGG" id="spu:115924973"/>
<keyword evidence="6" id="KW-1185">Reference proteome</keyword>
<evidence type="ECO:0000256" key="2">
    <source>
        <dbReference type="PROSITE-ProRule" id="PRU00358"/>
    </source>
</evidence>
<dbReference type="SMART" id="SM00466">
    <property type="entry name" value="SRA"/>
    <property type="match status" value="1"/>
</dbReference>
<dbReference type="GO" id="GO:0061630">
    <property type="term" value="F:ubiquitin protein ligase activity"/>
    <property type="evidence" value="ECO:0000318"/>
    <property type="project" value="GO_Central"/>
</dbReference>
<feature type="region of interest" description="Disordered" evidence="3">
    <location>
        <begin position="103"/>
        <end position="122"/>
    </location>
</feature>
<dbReference type="FunFam" id="2.30.280.10:FF:000005">
    <property type="entry name" value="E3 ubiquitin-protein ligase UHRF1"/>
    <property type="match status" value="1"/>
</dbReference>
<feature type="compositionally biased region" description="Basic and acidic residues" evidence="3">
    <location>
        <begin position="287"/>
        <end position="319"/>
    </location>
</feature>
<feature type="region of interest" description="Disordered" evidence="3">
    <location>
        <begin position="276"/>
        <end position="337"/>
    </location>
</feature>
<dbReference type="AlphaFoldDB" id="A0A7M7T026"/>
<dbReference type="Pfam" id="PF02182">
    <property type="entry name" value="SAD_SRA"/>
    <property type="match status" value="1"/>
</dbReference>
<reference evidence="6" key="1">
    <citation type="submission" date="2015-02" db="EMBL/GenBank/DDBJ databases">
        <title>Genome sequencing for Strongylocentrotus purpuratus.</title>
        <authorList>
            <person name="Murali S."/>
            <person name="Liu Y."/>
            <person name="Vee V."/>
            <person name="English A."/>
            <person name="Wang M."/>
            <person name="Skinner E."/>
            <person name="Han Y."/>
            <person name="Muzny D.M."/>
            <person name="Worley K.C."/>
            <person name="Gibbs R.A."/>
        </authorList>
    </citation>
    <scope>NUCLEOTIDE SEQUENCE</scope>
</reference>
<reference evidence="5" key="2">
    <citation type="submission" date="2021-01" db="UniProtKB">
        <authorList>
            <consortium name="EnsemblMetazoa"/>
        </authorList>
    </citation>
    <scope>IDENTIFICATION</scope>
</reference>
<dbReference type="GO" id="GO:0005634">
    <property type="term" value="C:nucleus"/>
    <property type="evidence" value="ECO:0007669"/>
    <property type="project" value="UniProtKB-SubCell"/>
</dbReference>
<dbReference type="PANTHER" id="PTHR14140">
    <property type="entry name" value="E3 UBIQUITIN-PROTEIN LIGASE UHRF-RELATED"/>
    <property type="match status" value="1"/>
</dbReference>
<feature type="domain" description="YDG" evidence="4">
    <location>
        <begin position="121"/>
        <end position="272"/>
    </location>
</feature>
<protein>
    <recommendedName>
        <fullName evidence="4">YDG domain-containing protein</fullName>
    </recommendedName>
</protein>
<dbReference type="InterPro" id="IPR036987">
    <property type="entry name" value="SRA-YDG_sf"/>
</dbReference>
<dbReference type="GO" id="GO:0044027">
    <property type="term" value="P:negative regulation of gene expression via chromosomal CpG island methylation"/>
    <property type="evidence" value="ECO:0000318"/>
    <property type="project" value="GO_Central"/>
</dbReference>
<feature type="compositionally biased region" description="Basic and acidic residues" evidence="3">
    <location>
        <begin position="103"/>
        <end position="116"/>
    </location>
</feature>
<evidence type="ECO:0000256" key="1">
    <source>
        <dbReference type="ARBA" id="ARBA00023242"/>
    </source>
</evidence>
<dbReference type="InterPro" id="IPR045134">
    <property type="entry name" value="UHRF1/2-like"/>
</dbReference>
<name>A0A7M7T026_STRPU</name>
<sequence>MPGELSEYEKRRLKNIEENKRVLAGLGILKPFIAPKKTSGIKRKRPSTASPRTPKTPRLTDAGPDGGSDYSPFGRRQSRRLRGSQPMEGGDVDLEALEHSLDHQDADYKPVKRAPRDNTFGSIPGIEIGTTWEMRMECSRDGVHRPTVSGIHGNEDGCYSVALSGGYEDDVDMGECFTFTGQGGRDLKGTKNNPKNLRTAPQSKDQTLERGNLALSKNVEMGNPVRVIRGYKSSSPYAPEDGYRYDGLYSVEKFWFTTGLSGFGVYKFAFKRCPDQAPPPWEVDQDEEKREKEECSSDSGFTEHSEGDQVKVEEDKSSETAEDISELSPASSPQSSH</sequence>
<dbReference type="EnsemblMetazoa" id="XM_030988034">
    <property type="protein sequence ID" value="XP_030843894"/>
    <property type="gene ID" value="LOC115924973"/>
</dbReference>
<evidence type="ECO:0000256" key="3">
    <source>
        <dbReference type="SAM" id="MobiDB-lite"/>
    </source>
</evidence>
<dbReference type="Gene3D" id="2.30.280.10">
    <property type="entry name" value="SRA-YDG"/>
    <property type="match status" value="1"/>
</dbReference>
<dbReference type="RefSeq" id="XP_030843894.1">
    <property type="nucleotide sequence ID" value="XM_030988034.1"/>
</dbReference>